<evidence type="ECO:0000259" key="1">
    <source>
        <dbReference type="SMART" id="SM01351"/>
    </source>
</evidence>
<dbReference type="SMART" id="SM01351">
    <property type="entry name" value="Aspzincin_M35"/>
    <property type="match status" value="1"/>
</dbReference>
<accession>A0A7G5EKZ2</accession>
<dbReference type="CDD" id="cd11007">
    <property type="entry name" value="M35_like_1"/>
    <property type="match status" value="1"/>
</dbReference>
<dbReference type="Pfam" id="PF14521">
    <property type="entry name" value="Aspzincin_M35"/>
    <property type="match status" value="1"/>
</dbReference>
<dbReference type="GO" id="GO:0004222">
    <property type="term" value="F:metalloendopeptidase activity"/>
    <property type="evidence" value="ECO:0007669"/>
    <property type="project" value="InterPro"/>
</dbReference>
<dbReference type="KEGG" id="cpis:HS961_18515"/>
<evidence type="ECO:0000313" key="3">
    <source>
        <dbReference type="Proteomes" id="UP000515240"/>
    </source>
</evidence>
<reference evidence="2 3" key="1">
    <citation type="journal article" date="2020" name="G3 (Bethesda)">
        <title>CeMbio - The Caenorhabditis elegans Microbiome Resource.</title>
        <authorList>
            <person name="Dirksen P."/>
            <person name="Assie A."/>
            <person name="Zimmermann J."/>
            <person name="Zhang F."/>
            <person name="Tietje A.M."/>
            <person name="Marsh S.A."/>
            <person name="Felix M.A."/>
            <person name="Shapira M."/>
            <person name="Kaleta C."/>
            <person name="Schulenburg H."/>
            <person name="Samuel B."/>
        </authorList>
    </citation>
    <scope>NUCLEOTIDE SEQUENCE [LARGE SCALE GENOMIC DNA]</scope>
    <source>
        <strain evidence="2 3">BIGb0172</strain>
    </source>
</reference>
<dbReference type="SUPFAM" id="SSF55486">
    <property type="entry name" value="Metalloproteases ('zincins'), catalytic domain"/>
    <property type="match status" value="1"/>
</dbReference>
<dbReference type="Gene3D" id="3.40.390.10">
    <property type="entry name" value="Collagenase (Catalytic Domain)"/>
    <property type="match status" value="1"/>
</dbReference>
<dbReference type="InterPro" id="IPR024079">
    <property type="entry name" value="MetalloPept_cat_dom_sf"/>
</dbReference>
<keyword evidence="3" id="KW-1185">Reference proteome</keyword>
<protein>
    <recommendedName>
        <fullName evidence="1">Lysine-specific metallo-endopeptidase domain-containing protein</fullName>
    </recommendedName>
</protein>
<organism evidence="2 3">
    <name type="scientific">Comamonas piscis</name>
    <dbReference type="NCBI Taxonomy" id="1562974"/>
    <lineage>
        <taxon>Bacteria</taxon>
        <taxon>Pseudomonadati</taxon>
        <taxon>Pseudomonadota</taxon>
        <taxon>Betaproteobacteria</taxon>
        <taxon>Burkholderiales</taxon>
        <taxon>Comamonadaceae</taxon>
        <taxon>Comamonas</taxon>
    </lineage>
</organism>
<dbReference type="Proteomes" id="UP000515240">
    <property type="component" value="Chromosome"/>
</dbReference>
<dbReference type="AlphaFoldDB" id="A0A7G5EKZ2"/>
<evidence type="ECO:0000313" key="2">
    <source>
        <dbReference type="EMBL" id="QMV74667.1"/>
    </source>
</evidence>
<feature type="domain" description="Lysine-specific metallo-endopeptidase" evidence="1">
    <location>
        <begin position="100"/>
        <end position="260"/>
    </location>
</feature>
<proteinExistence type="predicted"/>
<dbReference type="InterPro" id="IPR034108">
    <property type="entry name" value="Pept_M35-like_proteobacteria"/>
</dbReference>
<name>A0A7G5EKZ2_9BURK</name>
<sequence>MPVFKVPGPIGVNVSGSMGLGGDPFAVNGIHQAPSCGSNGGCDPYHATQPHHMAHKQSPLDAPEWDGVVNICYDVKGKQFGELMMSLRDSAISYAQDRRAELSRWDEMSKARTKSWFNSSSDEIRDYLLPIMDSVIRVLKSLTPQNFEYDTQENRMGSGCLPGQGLVLTGVLAAVCPTDIVSHRITINMGFFEVPKMGYSYGRTDFGQKDSQLLTLIHEVTHFYDVASSTDSFNGVFNASQNVSNAKAKMNADSLAAYILGID</sequence>
<dbReference type="EMBL" id="CP058554">
    <property type="protein sequence ID" value="QMV74667.1"/>
    <property type="molecule type" value="Genomic_DNA"/>
</dbReference>
<gene>
    <name evidence="2" type="ORF">HS961_18515</name>
</gene>
<dbReference type="RefSeq" id="WP_182324507.1">
    <property type="nucleotide sequence ID" value="NZ_CP058554.1"/>
</dbReference>
<dbReference type="InterPro" id="IPR029463">
    <property type="entry name" value="Lys_MEP"/>
</dbReference>